<dbReference type="InterPro" id="IPR018841">
    <property type="entry name" value="DUF2442"/>
</dbReference>
<dbReference type="EMBL" id="CADCTV010000043">
    <property type="protein sequence ID" value="CAA9296925.1"/>
    <property type="molecule type" value="Genomic_DNA"/>
</dbReference>
<feature type="compositionally biased region" description="Basic and acidic residues" evidence="1">
    <location>
        <begin position="78"/>
        <end position="88"/>
    </location>
</feature>
<proteinExistence type="predicted"/>
<feature type="compositionally biased region" description="Basic residues" evidence="1">
    <location>
        <begin position="89"/>
        <end position="100"/>
    </location>
</feature>
<gene>
    <name evidence="2" type="ORF">AVDCRST_MAG89-193</name>
</gene>
<name>A0A6J4K6D3_9BACT</name>
<evidence type="ECO:0000313" key="2">
    <source>
        <dbReference type="EMBL" id="CAA9296925.1"/>
    </source>
</evidence>
<dbReference type="AlphaFoldDB" id="A0A6J4K6D3"/>
<reference evidence="2" key="1">
    <citation type="submission" date="2020-02" db="EMBL/GenBank/DDBJ databases">
        <authorList>
            <person name="Meier V. D."/>
        </authorList>
    </citation>
    <scope>NUCLEOTIDE SEQUENCE</scope>
    <source>
        <strain evidence="2">AVDCRST_MAG89</strain>
    </source>
</reference>
<feature type="region of interest" description="Disordered" evidence="1">
    <location>
        <begin position="78"/>
        <end position="100"/>
    </location>
</feature>
<protein>
    <recommendedName>
        <fullName evidence="3">DUF2442 domain-containing protein</fullName>
    </recommendedName>
</protein>
<evidence type="ECO:0008006" key="3">
    <source>
        <dbReference type="Google" id="ProtNLM"/>
    </source>
</evidence>
<evidence type="ECO:0000256" key="1">
    <source>
        <dbReference type="SAM" id="MobiDB-lite"/>
    </source>
</evidence>
<sequence>MVMVEMKNGCRFGFPPGLVHGLAGGTPAQLAAVEVWEDGEVLHWEELDADADLNGLMLHAFNVKAWAARYLGSATSEAKARAARENGKKGGRPRGKAAPG</sequence>
<organism evidence="2">
    <name type="scientific">uncultured Gemmatimonadota bacterium</name>
    <dbReference type="NCBI Taxonomy" id="203437"/>
    <lineage>
        <taxon>Bacteria</taxon>
        <taxon>Pseudomonadati</taxon>
        <taxon>Gemmatimonadota</taxon>
        <taxon>environmental samples</taxon>
    </lineage>
</organism>
<dbReference type="Gene3D" id="3.30.2020.40">
    <property type="entry name" value="Uncharacterised protein PF10387, DUF2442"/>
    <property type="match status" value="1"/>
</dbReference>
<accession>A0A6J4K6D3</accession>
<dbReference type="Pfam" id="PF10387">
    <property type="entry name" value="DUF2442"/>
    <property type="match status" value="1"/>
</dbReference>